<dbReference type="GO" id="GO:0016780">
    <property type="term" value="F:phosphotransferase activity, for other substituted phosphate groups"/>
    <property type="evidence" value="ECO:0007669"/>
    <property type="project" value="TreeGrafter"/>
</dbReference>
<dbReference type="STRING" id="226506.SAMN04488519_1024"/>
<dbReference type="EMBL" id="FOVW01000002">
    <property type="protein sequence ID" value="SFN76968.1"/>
    <property type="molecule type" value="Genomic_DNA"/>
</dbReference>
<keyword evidence="4" id="KW-0808">Transferase</keyword>
<proteinExistence type="inferred from homology"/>
<evidence type="ECO:0000259" key="3">
    <source>
        <dbReference type="Pfam" id="PF02397"/>
    </source>
</evidence>
<evidence type="ECO:0000256" key="2">
    <source>
        <dbReference type="SAM" id="Phobius"/>
    </source>
</evidence>
<comment type="similarity">
    <text evidence="1">Belongs to the bacterial sugar transferase family.</text>
</comment>
<dbReference type="RefSeq" id="WP_091649740.1">
    <property type="nucleotide sequence ID" value="NZ_FOVW01000002.1"/>
</dbReference>
<accession>A0A1I5BQL9</accession>
<reference evidence="5" key="1">
    <citation type="submission" date="2016-10" db="EMBL/GenBank/DDBJ databases">
        <authorList>
            <person name="Varghese N."/>
            <person name="Submissions S."/>
        </authorList>
    </citation>
    <scope>NUCLEOTIDE SEQUENCE [LARGE SCALE GENOMIC DNA]</scope>
    <source>
        <strain evidence="5">DSM 15282</strain>
    </source>
</reference>
<keyword evidence="2" id="KW-0812">Transmembrane</keyword>
<evidence type="ECO:0000256" key="1">
    <source>
        <dbReference type="ARBA" id="ARBA00006464"/>
    </source>
</evidence>
<evidence type="ECO:0000313" key="4">
    <source>
        <dbReference type="EMBL" id="SFN76968.1"/>
    </source>
</evidence>
<dbReference type="AlphaFoldDB" id="A0A1I5BQL9"/>
<dbReference type="InterPro" id="IPR003362">
    <property type="entry name" value="Bact_transf"/>
</dbReference>
<name>A0A1I5BQL9_9BACT</name>
<feature type="domain" description="Bacterial sugar transferase" evidence="3">
    <location>
        <begin position="8"/>
        <end position="182"/>
    </location>
</feature>
<organism evidence="4 5">
    <name type="scientific">Algoriphagus ornithinivorans</name>
    <dbReference type="NCBI Taxonomy" id="226506"/>
    <lineage>
        <taxon>Bacteria</taxon>
        <taxon>Pseudomonadati</taxon>
        <taxon>Bacteroidota</taxon>
        <taxon>Cytophagia</taxon>
        <taxon>Cytophagales</taxon>
        <taxon>Cyclobacteriaceae</taxon>
        <taxon>Algoriphagus</taxon>
    </lineage>
</organism>
<keyword evidence="5" id="KW-1185">Reference proteome</keyword>
<dbReference type="PANTHER" id="PTHR30576:SF8">
    <property type="entry name" value="UNDECAPRENYL-PHOSPHATE GALACTOSE PHOSPHOTRANSFERASE"/>
    <property type="match status" value="1"/>
</dbReference>
<dbReference type="Pfam" id="PF02397">
    <property type="entry name" value="Bac_transf"/>
    <property type="match status" value="1"/>
</dbReference>
<gene>
    <name evidence="4" type="ORF">SAMN04488519_1024</name>
</gene>
<feature type="transmembrane region" description="Helical" evidence="2">
    <location>
        <begin position="12"/>
        <end position="38"/>
    </location>
</feature>
<sequence length="210" mass="24347">MNYRKVGKRLLDLLVAGTLFLLLSPLFLFLYLALFFYFRGNPIFKQTRPGFQTIPFSILKFKTMTDKKDSSGNLLPDSERITKFGRVIRKFSLDEMPQLLNVIRGDMSLVGPRPLLMEYLPLYNEEQIKRHLVKPGVSGWAQVNGRNTISWEEKFEFDTWYVENVSFLLDCKILLITFFNVLLGKGVSQQGHVSMGRFEGNKQEKVHLSQ</sequence>
<keyword evidence="2" id="KW-1133">Transmembrane helix</keyword>
<dbReference type="PANTHER" id="PTHR30576">
    <property type="entry name" value="COLANIC BIOSYNTHESIS UDP-GLUCOSE LIPID CARRIER TRANSFERASE"/>
    <property type="match status" value="1"/>
</dbReference>
<dbReference type="Proteomes" id="UP000199564">
    <property type="component" value="Unassembled WGS sequence"/>
</dbReference>
<evidence type="ECO:0000313" key="5">
    <source>
        <dbReference type="Proteomes" id="UP000199564"/>
    </source>
</evidence>
<protein>
    <submittedName>
        <fullName evidence="4">Sugar transferase involved in LPS biosynthesis (Colanic, teichoic acid)</fullName>
    </submittedName>
</protein>
<keyword evidence="2" id="KW-0472">Membrane</keyword>